<comment type="caution">
    <text evidence="1">The sequence shown here is derived from an EMBL/GenBank/DDBJ whole genome shotgun (WGS) entry which is preliminary data.</text>
</comment>
<organism evidence="1 2">
    <name type="scientific">Brassica napus</name>
    <name type="common">Rape</name>
    <dbReference type="NCBI Taxonomy" id="3708"/>
    <lineage>
        <taxon>Eukaryota</taxon>
        <taxon>Viridiplantae</taxon>
        <taxon>Streptophyta</taxon>
        <taxon>Embryophyta</taxon>
        <taxon>Tracheophyta</taxon>
        <taxon>Spermatophyta</taxon>
        <taxon>Magnoliopsida</taxon>
        <taxon>eudicotyledons</taxon>
        <taxon>Gunneridae</taxon>
        <taxon>Pentapetalae</taxon>
        <taxon>rosids</taxon>
        <taxon>malvids</taxon>
        <taxon>Brassicales</taxon>
        <taxon>Brassicaceae</taxon>
        <taxon>Brassiceae</taxon>
        <taxon>Brassica</taxon>
    </lineage>
</organism>
<gene>
    <name evidence="1" type="ORF">HID58_053400</name>
</gene>
<protein>
    <submittedName>
        <fullName evidence="1">Uncharacterized protein</fullName>
    </submittedName>
</protein>
<dbReference type="EMBL" id="JAGKQM010000013">
    <property type="protein sequence ID" value="KAH0890971.1"/>
    <property type="molecule type" value="Genomic_DNA"/>
</dbReference>
<reference evidence="1 2" key="1">
    <citation type="submission" date="2021-05" db="EMBL/GenBank/DDBJ databases">
        <title>Genome Assembly of Synthetic Allotetraploid Brassica napus Reveals Homoeologous Exchanges between Subgenomes.</title>
        <authorList>
            <person name="Davis J.T."/>
        </authorList>
    </citation>
    <scope>NUCLEOTIDE SEQUENCE [LARGE SCALE GENOMIC DNA]</scope>
    <source>
        <strain evidence="2">cv. Da-Ae</strain>
        <tissue evidence="1">Seedling</tissue>
    </source>
</reference>
<proteinExistence type="predicted"/>
<keyword evidence="2" id="KW-1185">Reference proteome</keyword>
<evidence type="ECO:0000313" key="2">
    <source>
        <dbReference type="Proteomes" id="UP000824890"/>
    </source>
</evidence>
<name>A0ABQ8AEN9_BRANA</name>
<sequence>MDPMKRTQFKINKINKKDHNHLEAHLGDSEPGRPSLNSVVLNFRSSTCFSSPYFAVSCSVNLPFLSSQFVSSVNSHTPQPQTFLHRKLSHTL</sequence>
<dbReference type="Proteomes" id="UP000824890">
    <property type="component" value="Unassembled WGS sequence"/>
</dbReference>
<accession>A0ABQ8AEN9</accession>
<evidence type="ECO:0000313" key="1">
    <source>
        <dbReference type="EMBL" id="KAH0890971.1"/>
    </source>
</evidence>